<dbReference type="PANTHER" id="PTHR30055">
    <property type="entry name" value="HTH-TYPE TRANSCRIPTIONAL REGULATOR RUTR"/>
    <property type="match status" value="1"/>
</dbReference>
<dbReference type="AlphaFoldDB" id="K6WZQ7"/>
<dbReference type="Proteomes" id="UP000008366">
    <property type="component" value="Unassembled WGS sequence"/>
</dbReference>
<dbReference type="SUPFAM" id="SSF46689">
    <property type="entry name" value="Homeodomain-like"/>
    <property type="match status" value="1"/>
</dbReference>
<gene>
    <name evidence="6" type="ORF">KILIM_075_00210</name>
</gene>
<evidence type="ECO:0000256" key="3">
    <source>
        <dbReference type="ARBA" id="ARBA00023163"/>
    </source>
</evidence>
<feature type="domain" description="HTH tetR-type" evidence="5">
    <location>
        <begin position="17"/>
        <end position="77"/>
    </location>
</feature>
<dbReference type="EMBL" id="BAHD01000075">
    <property type="protein sequence ID" value="GAB97602.1"/>
    <property type="molecule type" value="Genomic_DNA"/>
</dbReference>
<evidence type="ECO:0000256" key="4">
    <source>
        <dbReference type="PROSITE-ProRule" id="PRU00335"/>
    </source>
</evidence>
<comment type="caution">
    <text evidence="6">The sequence shown here is derived from an EMBL/GenBank/DDBJ whole genome shotgun (WGS) entry which is preliminary data.</text>
</comment>
<dbReference type="GO" id="GO:0003700">
    <property type="term" value="F:DNA-binding transcription factor activity"/>
    <property type="evidence" value="ECO:0007669"/>
    <property type="project" value="TreeGrafter"/>
</dbReference>
<dbReference type="InterPro" id="IPR001647">
    <property type="entry name" value="HTH_TetR"/>
</dbReference>
<dbReference type="PANTHER" id="PTHR30055:SF238">
    <property type="entry name" value="MYCOFACTOCIN BIOSYNTHESIS TRANSCRIPTIONAL REGULATOR MFTR-RELATED"/>
    <property type="match status" value="1"/>
</dbReference>
<dbReference type="eggNOG" id="COG1309">
    <property type="taxonomic scope" value="Bacteria"/>
</dbReference>
<accession>K6WZQ7</accession>
<dbReference type="GO" id="GO:0000976">
    <property type="term" value="F:transcription cis-regulatory region binding"/>
    <property type="evidence" value="ECO:0007669"/>
    <property type="project" value="TreeGrafter"/>
</dbReference>
<proteinExistence type="predicted"/>
<feature type="DNA-binding region" description="H-T-H motif" evidence="4">
    <location>
        <begin position="40"/>
        <end position="59"/>
    </location>
</feature>
<keyword evidence="1" id="KW-0805">Transcription regulation</keyword>
<dbReference type="Gene3D" id="1.10.357.10">
    <property type="entry name" value="Tetracycline Repressor, domain 2"/>
    <property type="match status" value="1"/>
</dbReference>
<reference evidence="6 7" key="1">
    <citation type="submission" date="2012-08" db="EMBL/GenBank/DDBJ databases">
        <title>Whole genome shotgun sequence of Kineosphaera limosa NBRC 100340.</title>
        <authorList>
            <person name="Yoshida I."/>
            <person name="Isaki S."/>
            <person name="Hosoyama A."/>
            <person name="Tsuchikane K."/>
            <person name="Katsumata H."/>
            <person name="Ando Y."/>
            <person name="Ohji S."/>
            <person name="Hamada M."/>
            <person name="Tamura T."/>
            <person name="Yamazoe A."/>
            <person name="Yamazaki S."/>
            <person name="Fujita N."/>
        </authorList>
    </citation>
    <scope>NUCLEOTIDE SEQUENCE [LARGE SCALE GENOMIC DNA]</scope>
    <source>
        <strain evidence="6 7">NBRC 100340</strain>
    </source>
</reference>
<keyword evidence="7" id="KW-1185">Reference proteome</keyword>
<dbReference type="InterPro" id="IPR050109">
    <property type="entry name" value="HTH-type_TetR-like_transc_reg"/>
</dbReference>
<sequence>MSTTPDPPQGRRARAKAEKGARILAAAQRALESVGYDAMTMAQVAADADVATGTVFQYAATKPELLMMVTAQRWHDFPETVRAIPPTTPPAQAIRQALEPLLVSSLEHPATALWIARELLFGTPGPHRAEVVALVEALEAGIAGILDRAGGGARAETAARLLVSGTLVDANRTREGRADIDTVGERLEELIALVLAGATQERAAEPGDGA</sequence>
<evidence type="ECO:0000313" key="6">
    <source>
        <dbReference type="EMBL" id="GAB97602.1"/>
    </source>
</evidence>
<keyword evidence="3" id="KW-0804">Transcription</keyword>
<evidence type="ECO:0000259" key="5">
    <source>
        <dbReference type="PROSITE" id="PS50977"/>
    </source>
</evidence>
<dbReference type="OrthoDB" id="4546168at2"/>
<dbReference type="PROSITE" id="PS50977">
    <property type="entry name" value="HTH_TETR_2"/>
    <property type="match status" value="1"/>
</dbReference>
<protein>
    <submittedName>
        <fullName evidence="6">Putative TetR family transcriptional regulator</fullName>
    </submittedName>
</protein>
<dbReference type="RefSeq" id="WP_006594134.1">
    <property type="nucleotide sequence ID" value="NZ_BAHD01000075.1"/>
</dbReference>
<evidence type="ECO:0000313" key="7">
    <source>
        <dbReference type="Proteomes" id="UP000008366"/>
    </source>
</evidence>
<dbReference type="Pfam" id="PF00440">
    <property type="entry name" value="TetR_N"/>
    <property type="match status" value="1"/>
</dbReference>
<dbReference type="InterPro" id="IPR009057">
    <property type="entry name" value="Homeodomain-like_sf"/>
</dbReference>
<name>K6WZQ7_9MICO</name>
<keyword evidence="2 4" id="KW-0238">DNA-binding</keyword>
<evidence type="ECO:0000256" key="2">
    <source>
        <dbReference type="ARBA" id="ARBA00023125"/>
    </source>
</evidence>
<evidence type="ECO:0000256" key="1">
    <source>
        <dbReference type="ARBA" id="ARBA00023015"/>
    </source>
</evidence>
<organism evidence="6 7">
    <name type="scientific">Kineosphaera limosa NBRC 100340</name>
    <dbReference type="NCBI Taxonomy" id="1184609"/>
    <lineage>
        <taxon>Bacteria</taxon>
        <taxon>Bacillati</taxon>
        <taxon>Actinomycetota</taxon>
        <taxon>Actinomycetes</taxon>
        <taxon>Micrococcales</taxon>
        <taxon>Dermatophilaceae</taxon>
        <taxon>Kineosphaera</taxon>
    </lineage>
</organism>